<comment type="caution">
    <text evidence="2">The sequence shown here is derived from an EMBL/GenBank/DDBJ whole genome shotgun (WGS) entry which is preliminary data.</text>
</comment>
<protein>
    <submittedName>
        <fullName evidence="2">Uncharacterized protein</fullName>
    </submittedName>
</protein>
<feature type="compositionally biased region" description="Basic and acidic residues" evidence="1">
    <location>
        <begin position="54"/>
        <end position="64"/>
    </location>
</feature>
<gene>
    <name evidence="2" type="ORF">ERUC_LOCUS32008</name>
</gene>
<reference evidence="2 3" key="1">
    <citation type="submission" date="2022-03" db="EMBL/GenBank/DDBJ databases">
        <authorList>
            <person name="Macdonald S."/>
            <person name="Ahmed S."/>
            <person name="Newling K."/>
        </authorList>
    </citation>
    <scope>NUCLEOTIDE SEQUENCE [LARGE SCALE GENOMIC DNA]</scope>
</reference>
<accession>A0ABC8L995</accession>
<feature type="region of interest" description="Disordered" evidence="1">
    <location>
        <begin position="29"/>
        <end position="73"/>
    </location>
</feature>
<feature type="compositionally biased region" description="Acidic residues" evidence="1">
    <location>
        <begin position="43"/>
        <end position="53"/>
    </location>
</feature>
<name>A0ABC8L995_ERUVS</name>
<dbReference type="AlphaFoldDB" id="A0ABC8L995"/>
<dbReference type="Proteomes" id="UP001642260">
    <property type="component" value="Unassembled WGS sequence"/>
</dbReference>
<evidence type="ECO:0000256" key="1">
    <source>
        <dbReference type="SAM" id="MobiDB-lite"/>
    </source>
</evidence>
<dbReference type="EMBL" id="CAKOAT010449598">
    <property type="protein sequence ID" value="CAH8374384.1"/>
    <property type="molecule type" value="Genomic_DNA"/>
</dbReference>
<evidence type="ECO:0000313" key="2">
    <source>
        <dbReference type="EMBL" id="CAH8374384.1"/>
    </source>
</evidence>
<proteinExistence type="predicted"/>
<sequence>MAHSEVVRGVNECIVRLEPDNMRRITALMQEETLQGDDRVEKEDYDEEEEENCYDDHGEDNHDVYDDDLSDDD</sequence>
<keyword evidence="3" id="KW-1185">Reference proteome</keyword>
<evidence type="ECO:0000313" key="3">
    <source>
        <dbReference type="Proteomes" id="UP001642260"/>
    </source>
</evidence>
<organism evidence="2 3">
    <name type="scientific">Eruca vesicaria subsp. sativa</name>
    <name type="common">Garden rocket</name>
    <name type="synonym">Eruca sativa</name>
    <dbReference type="NCBI Taxonomy" id="29727"/>
    <lineage>
        <taxon>Eukaryota</taxon>
        <taxon>Viridiplantae</taxon>
        <taxon>Streptophyta</taxon>
        <taxon>Embryophyta</taxon>
        <taxon>Tracheophyta</taxon>
        <taxon>Spermatophyta</taxon>
        <taxon>Magnoliopsida</taxon>
        <taxon>eudicotyledons</taxon>
        <taxon>Gunneridae</taxon>
        <taxon>Pentapetalae</taxon>
        <taxon>rosids</taxon>
        <taxon>malvids</taxon>
        <taxon>Brassicales</taxon>
        <taxon>Brassicaceae</taxon>
        <taxon>Brassiceae</taxon>
        <taxon>Eruca</taxon>
    </lineage>
</organism>